<feature type="compositionally biased region" description="Basic and acidic residues" evidence="3">
    <location>
        <begin position="18"/>
        <end position="41"/>
    </location>
</feature>
<sequence length="198" mass="22047">MFSKQNGKRKKSDDETEAENKNNSEDTMDCKRQKTEGKPCENGEVEETSSNESNVMKIPMDIDRKVPTKCSECGQLLECLSLFSGDVDDAVEEFVMLVDPKLSLFTGDETTYGSYEADRPQHRITQFSVYDKSTHLCPFDTGLIVKNKELFLSGYVKPIYDDNTNADGGIATKAIGPINEWWTTGFDGGENVVIGITT</sequence>
<comment type="caution">
    <text evidence="5">The sequence shown here is derived from an EMBL/GenBank/DDBJ whole genome shotgun (WGS) entry which is preliminary data.</text>
</comment>
<reference evidence="5" key="1">
    <citation type="submission" date="2020-04" db="EMBL/GenBank/DDBJ databases">
        <authorList>
            <person name="Alioto T."/>
            <person name="Alioto T."/>
            <person name="Gomez Garrido J."/>
        </authorList>
    </citation>
    <scope>NUCLEOTIDE SEQUENCE</scope>
    <source>
        <strain evidence="5">A484AB</strain>
    </source>
</reference>
<gene>
    <name evidence="5" type="ORF">PACLA_8A018730</name>
</gene>
<dbReference type="Pfam" id="PF12047">
    <property type="entry name" value="DNMT1-RFD"/>
    <property type="match status" value="1"/>
</dbReference>
<feature type="compositionally biased region" description="Basic residues" evidence="3">
    <location>
        <begin position="1"/>
        <end position="10"/>
    </location>
</feature>
<evidence type="ECO:0000256" key="2">
    <source>
        <dbReference type="ARBA" id="ARBA00023242"/>
    </source>
</evidence>
<name>A0A6S7IRH9_PARCT</name>
<accession>A0A6S7IRH9</accession>
<evidence type="ECO:0000313" key="6">
    <source>
        <dbReference type="Proteomes" id="UP001152795"/>
    </source>
</evidence>
<evidence type="ECO:0000259" key="4">
    <source>
        <dbReference type="Pfam" id="PF12047"/>
    </source>
</evidence>
<proteinExistence type="predicted"/>
<feature type="non-terminal residue" evidence="5">
    <location>
        <position position="198"/>
    </location>
</feature>
<dbReference type="GO" id="GO:0005634">
    <property type="term" value="C:nucleus"/>
    <property type="evidence" value="ECO:0007669"/>
    <property type="project" value="UniProtKB-SubCell"/>
</dbReference>
<dbReference type="Proteomes" id="UP001152795">
    <property type="component" value="Unassembled WGS sequence"/>
</dbReference>
<dbReference type="AlphaFoldDB" id="A0A6S7IRH9"/>
<feature type="region of interest" description="Disordered" evidence="3">
    <location>
        <begin position="1"/>
        <end position="53"/>
    </location>
</feature>
<dbReference type="InterPro" id="IPR022702">
    <property type="entry name" value="Cytosine_MeTrfase1_RFD"/>
</dbReference>
<feature type="domain" description="RFTS" evidence="4">
    <location>
        <begin position="117"/>
        <end position="198"/>
    </location>
</feature>
<evidence type="ECO:0000313" key="5">
    <source>
        <dbReference type="EMBL" id="CAB4021885.1"/>
    </source>
</evidence>
<keyword evidence="2" id="KW-0539">Nucleus</keyword>
<organism evidence="5 6">
    <name type="scientific">Paramuricea clavata</name>
    <name type="common">Red gorgonian</name>
    <name type="synonym">Violescent sea-whip</name>
    <dbReference type="NCBI Taxonomy" id="317549"/>
    <lineage>
        <taxon>Eukaryota</taxon>
        <taxon>Metazoa</taxon>
        <taxon>Cnidaria</taxon>
        <taxon>Anthozoa</taxon>
        <taxon>Octocorallia</taxon>
        <taxon>Malacalcyonacea</taxon>
        <taxon>Plexauridae</taxon>
        <taxon>Paramuricea</taxon>
    </lineage>
</organism>
<protein>
    <submittedName>
        <fullName evidence="5">DNA (Cytosine-5)-methyltransferase 1-like</fullName>
    </submittedName>
</protein>
<comment type="subcellular location">
    <subcellularLocation>
        <location evidence="1">Nucleus</location>
    </subcellularLocation>
</comment>
<keyword evidence="6" id="KW-1185">Reference proteome</keyword>
<evidence type="ECO:0000256" key="1">
    <source>
        <dbReference type="ARBA" id="ARBA00004123"/>
    </source>
</evidence>
<dbReference type="OrthoDB" id="5376140at2759"/>
<evidence type="ECO:0000256" key="3">
    <source>
        <dbReference type="SAM" id="MobiDB-lite"/>
    </source>
</evidence>
<dbReference type="EMBL" id="CACRXK020011684">
    <property type="protein sequence ID" value="CAB4021885.1"/>
    <property type="molecule type" value="Genomic_DNA"/>
</dbReference>